<proteinExistence type="predicted"/>
<gene>
    <name evidence="1" type="ORF">FHS34_001480</name>
</gene>
<dbReference type="InterPro" id="IPR012349">
    <property type="entry name" value="Split_barrel_FMN-bd"/>
</dbReference>
<dbReference type="AlphaFoldDB" id="A0A7W9UPK1"/>
<name>A0A7W9UPK1_9ACTN</name>
<comment type="caution">
    <text evidence="1">The sequence shown here is derived from an EMBL/GenBank/DDBJ whole genome shotgun (WGS) entry which is preliminary data.</text>
</comment>
<reference evidence="1 2" key="1">
    <citation type="submission" date="2020-08" db="EMBL/GenBank/DDBJ databases">
        <title>Genomic Encyclopedia of Type Strains, Phase III (KMG-III): the genomes of soil and plant-associated and newly described type strains.</title>
        <authorList>
            <person name="Whitman W."/>
        </authorList>
    </citation>
    <scope>NUCLEOTIDE SEQUENCE [LARGE SCALE GENOMIC DNA]</scope>
    <source>
        <strain evidence="1 2">CECT 3313</strain>
    </source>
</reference>
<dbReference type="SUPFAM" id="SSF50475">
    <property type="entry name" value="FMN-binding split barrel"/>
    <property type="match status" value="1"/>
</dbReference>
<protein>
    <recommendedName>
        <fullName evidence="3">Pyridoxamine 5'-phosphate oxidase</fullName>
    </recommendedName>
</protein>
<dbReference type="Gene3D" id="2.30.110.10">
    <property type="entry name" value="Electron Transport, Fmn-binding Protein, Chain A"/>
    <property type="match status" value="1"/>
</dbReference>
<dbReference type="RefSeq" id="WP_184962338.1">
    <property type="nucleotide sequence ID" value="NZ_JACHJK010000002.1"/>
</dbReference>
<dbReference type="Proteomes" id="UP000585836">
    <property type="component" value="Unassembled WGS sequence"/>
</dbReference>
<accession>A0A7W9UPK1</accession>
<evidence type="ECO:0008006" key="3">
    <source>
        <dbReference type="Google" id="ProtNLM"/>
    </source>
</evidence>
<organism evidence="1 2">
    <name type="scientific">Streptomyces echinatus</name>
    <dbReference type="NCBI Taxonomy" id="67293"/>
    <lineage>
        <taxon>Bacteria</taxon>
        <taxon>Bacillati</taxon>
        <taxon>Actinomycetota</taxon>
        <taxon>Actinomycetes</taxon>
        <taxon>Kitasatosporales</taxon>
        <taxon>Streptomycetaceae</taxon>
        <taxon>Streptomyces</taxon>
    </lineage>
</organism>
<evidence type="ECO:0000313" key="2">
    <source>
        <dbReference type="Proteomes" id="UP000585836"/>
    </source>
</evidence>
<evidence type="ECO:0000313" key="1">
    <source>
        <dbReference type="EMBL" id="MBB5926026.1"/>
    </source>
</evidence>
<dbReference type="EMBL" id="JACHJK010000002">
    <property type="protein sequence ID" value="MBB5926026.1"/>
    <property type="molecule type" value="Genomic_DNA"/>
</dbReference>
<keyword evidence="2" id="KW-1185">Reference proteome</keyword>
<sequence length="314" mass="34856">MTVLDRAPHDVLDAYRTCEFVPLGKDRTPLAWPTAVARREDGTLLLTTSLAFAQKALNVRRDGRVALLFSDPTGSGLDRAPQVFVSGRAHCPDAIMTGPEGAEEYWRRLFERQPHSRAYLKRPMRPVMSWYYLRLLITVEPERVSIRPSLEELPWLEAPAPAAATQTLPGAAQLGRMPTAVLAGRDASGAPLLARTRPQPTPSGYLVEVPPDCRVEPGPASLLVHRHDELLNHMYNALVRGDLRQTGSGWLLVPSSVIEPMGSGRLSDALRVLRQTKRSTDRYLARRGLPRPKVQWDQFRSLAAPSPTGRSRPC</sequence>